<evidence type="ECO:0000259" key="36">
    <source>
        <dbReference type="PROSITE" id="PS50263"/>
    </source>
</evidence>
<dbReference type="Gene3D" id="3.60.110.10">
    <property type="entry name" value="Carbon-nitrogen hydrolase"/>
    <property type="match status" value="1"/>
</dbReference>
<dbReference type="GO" id="GO:0097682">
    <property type="term" value="F:intracellularly phosphatidylinositol-3,5-bisphosphate-gated monatomic cation channel activity"/>
    <property type="evidence" value="ECO:0007669"/>
    <property type="project" value="TreeGrafter"/>
</dbReference>
<keyword evidence="17" id="KW-0967">Endosome</keyword>
<dbReference type="GO" id="GO:0004359">
    <property type="term" value="F:glutaminase activity"/>
    <property type="evidence" value="ECO:0007669"/>
    <property type="project" value="InterPro"/>
</dbReference>
<dbReference type="Gene3D" id="1.20.120.350">
    <property type="entry name" value="Voltage-gated potassium channels. Chain C"/>
    <property type="match status" value="2"/>
</dbReference>
<dbReference type="InterPro" id="IPR003694">
    <property type="entry name" value="NAD_synthase"/>
</dbReference>
<keyword evidence="11" id="KW-0109">Calcium transport</keyword>
<dbReference type="GO" id="GO:0075509">
    <property type="term" value="P:endocytosis involved in viral entry into host cell"/>
    <property type="evidence" value="ECO:0007669"/>
    <property type="project" value="TreeGrafter"/>
</dbReference>
<dbReference type="OrthoDB" id="416585at2759"/>
<dbReference type="GO" id="GO:0005262">
    <property type="term" value="F:calcium channel activity"/>
    <property type="evidence" value="ECO:0007669"/>
    <property type="project" value="UniProtKB-KW"/>
</dbReference>
<evidence type="ECO:0000256" key="8">
    <source>
        <dbReference type="ARBA" id="ARBA00012743"/>
    </source>
</evidence>
<dbReference type="CDD" id="cd00553">
    <property type="entry name" value="NAD_synthase"/>
    <property type="match status" value="1"/>
</dbReference>
<feature type="transmembrane region" description="Helical" evidence="35">
    <location>
        <begin position="910"/>
        <end position="933"/>
    </location>
</feature>
<keyword evidence="15" id="KW-0677">Repeat</keyword>
<dbReference type="AlphaFoldDB" id="A0A556U0V8"/>
<evidence type="ECO:0000256" key="15">
    <source>
        <dbReference type="ARBA" id="ARBA00022737"/>
    </source>
</evidence>
<dbReference type="GO" id="GO:0034702">
    <property type="term" value="C:monoatomic ion channel complex"/>
    <property type="evidence" value="ECO:0007669"/>
    <property type="project" value="UniProtKB-KW"/>
</dbReference>
<accession>A0A556U0V8</accession>
<keyword evidence="23" id="KW-0406">Ion transport</keyword>
<dbReference type="InterPro" id="IPR005821">
    <property type="entry name" value="Ion_trans_dom"/>
</dbReference>
<dbReference type="EC" id="6.3.5.1" evidence="8"/>
<comment type="pathway">
    <text evidence="3">Cofactor biosynthesis; NAD(+) biosynthesis; NAD(+) from deamido-NAD(+) (L-Gln route): step 1/1.</text>
</comment>
<dbReference type="InterPro" id="IPR022310">
    <property type="entry name" value="NAD/GMP_synthase"/>
</dbReference>
<evidence type="ECO:0000256" key="4">
    <source>
        <dbReference type="ARBA" id="ARBA00007145"/>
    </source>
</evidence>
<evidence type="ECO:0000256" key="7">
    <source>
        <dbReference type="ARBA" id="ARBA00011738"/>
    </source>
</evidence>
<comment type="similarity">
    <text evidence="4">In the C-terminal section; belongs to the NAD synthetase family.</text>
</comment>
<feature type="transmembrane region" description="Helical" evidence="35">
    <location>
        <begin position="764"/>
        <end position="788"/>
    </location>
</feature>
<dbReference type="InterPro" id="IPR028798">
    <property type="entry name" value="TPC2"/>
</dbReference>
<evidence type="ECO:0000256" key="35">
    <source>
        <dbReference type="SAM" id="Phobius"/>
    </source>
</evidence>
<dbReference type="Proteomes" id="UP000319801">
    <property type="component" value="Unassembled WGS sequence"/>
</dbReference>
<evidence type="ECO:0000256" key="16">
    <source>
        <dbReference type="ARBA" id="ARBA00022741"/>
    </source>
</evidence>
<evidence type="ECO:0000313" key="37">
    <source>
        <dbReference type="EMBL" id="TSL68254.1"/>
    </source>
</evidence>
<evidence type="ECO:0000256" key="30">
    <source>
        <dbReference type="ARBA" id="ARBA00044615"/>
    </source>
</evidence>
<feature type="transmembrane region" description="Helical" evidence="35">
    <location>
        <begin position="1155"/>
        <end position="1177"/>
    </location>
</feature>
<keyword evidence="12" id="KW-0436">Ligase</keyword>
<keyword evidence="22" id="KW-0520">NAD</keyword>
<dbReference type="FunFam" id="3.40.50.620:FF:000036">
    <property type="entry name" value="Glutamine-dependent NAD(+) synthetase"/>
    <property type="match status" value="1"/>
</dbReference>
<protein>
    <recommendedName>
        <fullName evidence="9">Glutamine-dependent NAD(+) synthetase</fullName>
        <ecNumber evidence="8">6.3.5.1</ecNumber>
    </recommendedName>
    <alternativeName>
        <fullName evidence="28">NAD(+) synthase [glutamine-hydrolyzing]</fullName>
    </alternativeName>
    <alternativeName>
        <fullName evidence="29">NAD(+) synthetase</fullName>
    </alternativeName>
    <alternativeName>
        <fullName evidence="34">Two pore calcium channel protein 2</fullName>
    </alternativeName>
    <alternativeName>
        <fullName evidence="33">Two pore channel protein 2</fullName>
    </alternativeName>
</protein>
<evidence type="ECO:0000256" key="6">
    <source>
        <dbReference type="ARBA" id="ARBA00011643"/>
    </source>
</evidence>
<dbReference type="FunFam" id="3.60.110.10:FF:000003">
    <property type="entry name" value="Glutamine-dependent NAD(+) synthetase"/>
    <property type="match status" value="1"/>
</dbReference>
<feature type="domain" description="CN hydrolase" evidence="36">
    <location>
        <begin position="5"/>
        <end position="275"/>
    </location>
</feature>
<dbReference type="UniPathway" id="UPA00253"/>
<comment type="catalytic activity">
    <reaction evidence="31">
        <text>Na(+)(in) = Na(+)(out)</text>
        <dbReference type="Rhea" id="RHEA:34963"/>
        <dbReference type="ChEBI" id="CHEBI:29101"/>
    </reaction>
    <physiologicalReaction direction="right-to-left" evidence="31">
        <dbReference type="Rhea" id="RHEA:34965"/>
    </physiologicalReaction>
</comment>
<keyword evidence="20" id="KW-0851">Voltage-gated channel</keyword>
<dbReference type="Pfam" id="PF02540">
    <property type="entry name" value="NAD_synthase"/>
    <property type="match status" value="1"/>
</dbReference>
<comment type="catalytic activity">
    <reaction evidence="30">
        <text>Ca(2+)(in) = Ca(2+)(out)</text>
        <dbReference type="Rhea" id="RHEA:29671"/>
        <dbReference type="ChEBI" id="CHEBI:29108"/>
    </reaction>
    <physiologicalReaction direction="right-to-left" evidence="30">
        <dbReference type="Rhea" id="RHEA:29673"/>
    </physiologicalReaction>
</comment>
<dbReference type="PROSITE" id="PS50263">
    <property type="entry name" value="CN_HYDROLASE"/>
    <property type="match status" value="1"/>
</dbReference>
<dbReference type="Pfam" id="PF00795">
    <property type="entry name" value="CN_hydrolase"/>
    <property type="match status" value="1"/>
</dbReference>
<feature type="transmembrane region" description="Helical" evidence="35">
    <location>
        <begin position="1021"/>
        <end position="1038"/>
    </location>
</feature>
<reference evidence="37 38" key="1">
    <citation type="journal article" date="2019" name="Genome Biol. Evol.">
        <title>Whole-Genome Sequencing of the Giant Devil Catfish, Bagarius yarrelli.</title>
        <authorList>
            <person name="Jiang W."/>
            <person name="Lv Y."/>
            <person name="Cheng L."/>
            <person name="Yang K."/>
            <person name="Chao B."/>
            <person name="Wang X."/>
            <person name="Li Y."/>
            <person name="Pan X."/>
            <person name="You X."/>
            <person name="Zhang Y."/>
            <person name="Yang J."/>
            <person name="Li J."/>
            <person name="Zhang X."/>
            <person name="Liu S."/>
            <person name="Sun C."/>
            <person name="Yang J."/>
            <person name="Shi Q."/>
        </authorList>
    </citation>
    <scope>NUCLEOTIDE SEQUENCE [LARGE SCALE GENOMIC DNA]</scope>
    <source>
        <strain evidence="37">JWS20170419001</strain>
        <tissue evidence="37">Muscle</tissue>
    </source>
</reference>
<comment type="subunit">
    <text evidence="7">Homodimer.</text>
</comment>
<dbReference type="NCBIfam" id="TIGR00552">
    <property type="entry name" value="nadE"/>
    <property type="match status" value="1"/>
</dbReference>
<evidence type="ECO:0000256" key="19">
    <source>
        <dbReference type="ARBA" id="ARBA00022840"/>
    </source>
</evidence>
<evidence type="ECO:0000256" key="12">
    <source>
        <dbReference type="ARBA" id="ARBA00022598"/>
    </source>
</evidence>
<dbReference type="FunFam" id="1.10.287.70:FF:000104">
    <property type="entry name" value="Two pore calcium channel protein 2"/>
    <property type="match status" value="1"/>
</dbReference>
<feature type="transmembrane region" description="Helical" evidence="35">
    <location>
        <begin position="634"/>
        <end position="658"/>
    </location>
</feature>
<evidence type="ECO:0000256" key="27">
    <source>
        <dbReference type="ARBA" id="ARBA00023303"/>
    </source>
</evidence>
<evidence type="ECO:0000313" key="38">
    <source>
        <dbReference type="Proteomes" id="UP000319801"/>
    </source>
</evidence>
<dbReference type="GO" id="GO:0009435">
    <property type="term" value="P:NAD+ biosynthetic process"/>
    <property type="evidence" value="ECO:0007669"/>
    <property type="project" value="UniProtKB-UniPathway"/>
</dbReference>
<dbReference type="SUPFAM" id="SSF52402">
    <property type="entry name" value="Adenine nucleotide alpha hydrolases-like"/>
    <property type="match status" value="1"/>
</dbReference>
<dbReference type="InterPro" id="IPR036526">
    <property type="entry name" value="C-N_Hydrolase_sf"/>
</dbReference>
<keyword evidence="27" id="KW-0407">Ion channel</keyword>
<evidence type="ECO:0000256" key="21">
    <source>
        <dbReference type="ARBA" id="ARBA00022989"/>
    </source>
</evidence>
<dbReference type="CDD" id="cd07570">
    <property type="entry name" value="GAT_Gln-NAD-synth"/>
    <property type="match status" value="1"/>
</dbReference>
<proteinExistence type="inferred from homology"/>
<evidence type="ECO:0000256" key="14">
    <source>
        <dbReference type="ARBA" id="ARBA00022692"/>
    </source>
</evidence>
<dbReference type="GO" id="GO:0005765">
    <property type="term" value="C:lysosomal membrane"/>
    <property type="evidence" value="ECO:0007669"/>
    <property type="project" value="UniProtKB-SubCell"/>
</dbReference>
<dbReference type="FunFam" id="1.20.120.350:FF:000073">
    <property type="entry name" value="Two pore segment channel 2"/>
    <property type="match status" value="1"/>
</dbReference>
<evidence type="ECO:0000256" key="33">
    <source>
        <dbReference type="ARBA" id="ARBA00072840"/>
    </source>
</evidence>
<evidence type="ECO:0000256" key="2">
    <source>
        <dbReference type="ARBA" id="ARBA00004155"/>
    </source>
</evidence>
<comment type="subcellular location">
    <subcellularLocation>
        <location evidence="1">Late endosome membrane</location>
        <topology evidence="1">Multi-pass membrane protein</topology>
    </subcellularLocation>
    <subcellularLocation>
        <location evidence="2">Lysosome membrane</location>
        <topology evidence="2">Multi-pass membrane protein</topology>
    </subcellularLocation>
</comment>
<dbReference type="GO" id="GO:0031902">
    <property type="term" value="C:late endosome membrane"/>
    <property type="evidence" value="ECO:0007669"/>
    <property type="project" value="UniProtKB-SubCell"/>
</dbReference>
<evidence type="ECO:0000256" key="28">
    <source>
        <dbReference type="ARBA" id="ARBA00030681"/>
    </source>
</evidence>
<name>A0A556U0V8_BAGYA</name>
<feature type="transmembrane region" description="Helical" evidence="35">
    <location>
        <begin position="945"/>
        <end position="969"/>
    </location>
</feature>
<evidence type="ECO:0000256" key="17">
    <source>
        <dbReference type="ARBA" id="ARBA00022753"/>
    </source>
</evidence>
<keyword evidence="16" id="KW-0547">Nucleotide-binding</keyword>
<dbReference type="GO" id="GO:0015280">
    <property type="term" value="F:ligand-gated sodium channel activity"/>
    <property type="evidence" value="ECO:0007669"/>
    <property type="project" value="TreeGrafter"/>
</dbReference>
<evidence type="ECO:0000256" key="11">
    <source>
        <dbReference type="ARBA" id="ARBA00022568"/>
    </source>
</evidence>
<evidence type="ECO:0000256" key="5">
    <source>
        <dbReference type="ARBA" id="ARBA00009286"/>
    </source>
</evidence>
<dbReference type="GO" id="GO:0019722">
    <property type="term" value="P:calcium-mediated signaling"/>
    <property type="evidence" value="ECO:0007669"/>
    <property type="project" value="UniProtKB-ARBA"/>
</dbReference>
<evidence type="ECO:0000256" key="9">
    <source>
        <dbReference type="ARBA" id="ARBA00017309"/>
    </source>
</evidence>
<comment type="caution">
    <text evidence="37">The sequence shown here is derived from an EMBL/GenBank/DDBJ whole genome shotgun (WGS) entry which is preliminary data.</text>
</comment>
<organism evidence="37 38">
    <name type="scientific">Bagarius yarrelli</name>
    <name type="common">Goonch</name>
    <name type="synonym">Bagrus yarrelli</name>
    <dbReference type="NCBI Taxonomy" id="175774"/>
    <lineage>
        <taxon>Eukaryota</taxon>
        <taxon>Metazoa</taxon>
        <taxon>Chordata</taxon>
        <taxon>Craniata</taxon>
        <taxon>Vertebrata</taxon>
        <taxon>Euteleostomi</taxon>
        <taxon>Actinopterygii</taxon>
        <taxon>Neopterygii</taxon>
        <taxon>Teleostei</taxon>
        <taxon>Ostariophysi</taxon>
        <taxon>Siluriformes</taxon>
        <taxon>Sisoridae</taxon>
        <taxon>Sisorinae</taxon>
        <taxon>Bagarius</taxon>
    </lineage>
</organism>
<comment type="catalytic activity">
    <reaction evidence="32">
        <text>deamido-NAD(+) + L-glutamine + ATP + H2O = L-glutamate + AMP + diphosphate + NAD(+) + H(+)</text>
        <dbReference type="Rhea" id="RHEA:24384"/>
        <dbReference type="ChEBI" id="CHEBI:15377"/>
        <dbReference type="ChEBI" id="CHEBI:15378"/>
        <dbReference type="ChEBI" id="CHEBI:29985"/>
        <dbReference type="ChEBI" id="CHEBI:30616"/>
        <dbReference type="ChEBI" id="CHEBI:33019"/>
        <dbReference type="ChEBI" id="CHEBI:57540"/>
        <dbReference type="ChEBI" id="CHEBI:58359"/>
        <dbReference type="ChEBI" id="CHEBI:58437"/>
        <dbReference type="ChEBI" id="CHEBI:456215"/>
        <dbReference type="EC" id="6.3.5.1"/>
    </reaction>
</comment>
<evidence type="ECO:0000256" key="32">
    <source>
        <dbReference type="ARBA" id="ARBA00052340"/>
    </source>
</evidence>
<dbReference type="EMBL" id="VCAZ01000035">
    <property type="protein sequence ID" value="TSL68254.1"/>
    <property type="molecule type" value="Genomic_DNA"/>
</dbReference>
<feature type="transmembrane region" description="Helical" evidence="35">
    <location>
        <begin position="1059"/>
        <end position="1079"/>
    </location>
</feature>
<evidence type="ECO:0000256" key="24">
    <source>
        <dbReference type="ARBA" id="ARBA00023136"/>
    </source>
</evidence>
<keyword evidence="25" id="KW-0325">Glycoprotein</keyword>
<evidence type="ECO:0000256" key="10">
    <source>
        <dbReference type="ARBA" id="ARBA00022448"/>
    </source>
</evidence>
<feature type="transmembrane region" description="Helical" evidence="35">
    <location>
        <begin position="693"/>
        <end position="715"/>
    </location>
</feature>
<dbReference type="FunFam" id="1.10.287.70:FF:000129">
    <property type="entry name" value="Two pore calcium channel protein 1"/>
    <property type="match status" value="1"/>
</dbReference>
<dbReference type="GO" id="GO:0022832">
    <property type="term" value="F:voltage-gated channel activity"/>
    <property type="evidence" value="ECO:0007669"/>
    <property type="project" value="InterPro"/>
</dbReference>
<keyword evidence="24 35" id="KW-0472">Membrane</keyword>
<keyword evidence="21 35" id="KW-1133">Transmembrane helix</keyword>
<dbReference type="Pfam" id="PF00520">
    <property type="entry name" value="Ion_trans"/>
    <property type="match status" value="2"/>
</dbReference>
<dbReference type="InterPro" id="IPR027359">
    <property type="entry name" value="Volt_channel_dom_sf"/>
</dbReference>
<evidence type="ECO:0000256" key="25">
    <source>
        <dbReference type="ARBA" id="ARBA00023180"/>
    </source>
</evidence>
<gene>
    <name evidence="37" type="ORF">Baya_6035</name>
</gene>
<dbReference type="Gene3D" id="3.40.50.620">
    <property type="entry name" value="HUPs"/>
    <property type="match status" value="1"/>
</dbReference>
<evidence type="ECO:0000256" key="23">
    <source>
        <dbReference type="ARBA" id="ARBA00023065"/>
    </source>
</evidence>
<evidence type="ECO:0000256" key="34">
    <source>
        <dbReference type="ARBA" id="ARBA00076394"/>
    </source>
</evidence>
<evidence type="ECO:0000256" key="20">
    <source>
        <dbReference type="ARBA" id="ARBA00022882"/>
    </source>
</evidence>
<evidence type="ECO:0000256" key="26">
    <source>
        <dbReference type="ARBA" id="ARBA00023228"/>
    </source>
</evidence>
<dbReference type="PANTHER" id="PTHR46768:SF1">
    <property type="entry name" value="TWO PORE CHANNEL PROTEIN 2"/>
    <property type="match status" value="1"/>
</dbReference>
<evidence type="ECO:0000256" key="1">
    <source>
        <dbReference type="ARBA" id="ARBA00004107"/>
    </source>
</evidence>
<keyword evidence="38" id="KW-1185">Reference proteome</keyword>
<evidence type="ECO:0000256" key="29">
    <source>
        <dbReference type="ARBA" id="ARBA00031075"/>
    </source>
</evidence>
<dbReference type="InterPro" id="IPR003010">
    <property type="entry name" value="C-N_Hydrolase"/>
</dbReference>
<keyword evidence="14 35" id="KW-0812">Transmembrane</keyword>
<comment type="similarity">
    <text evidence="5">Belongs to the calcium channel alpha-1 subunit (TC 1.A.1.11) family. Two pore calcium channel subfamily.</text>
</comment>
<dbReference type="Gene3D" id="1.10.287.70">
    <property type="match status" value="2"/>
</dbReference>
<dbReference type="SUPFAM" id="SSF56317">
    <property type="entry name" value="Carbon-nitrogen hydrolase"/>
    <property type="match status" value="1"/>
</dbReference>
<evidence type="ECO:0000256" key="13">
    <source>
        <dbReference type="ARBA" id="ARBA00022673"/>
    </source>
</evidence>
<evidence type="ECO:0000256" key="22">
    <source>
        <dbReference type="ARBA" id="ARBA00023027"/>
    </source>
</evidence>
<evidence type="ECO:0000256" key="18">
    <source>
        <dbReference type="ARBA" id="ARBA00022837"/>
    </source>
</evidence>
<dbReference type="PANTHER" id="PTHR46768">
    <property type="entry name" value="TWO PORE CALCIUM CHANNEL PROTEIN 2"/>
    <property type="match status" value="1"/>
</dbReference>
<dbReference type="InterPro" id="IPR014729">
    <property type="entry name" value="Rossmann-like_a/b/a_fold"/>
</dbReference>
<keyword evidence="13" id="KW-0107">Calcium channel</keyword>
<sequence>MGRKVTLATCSLNQWALDFDGNLQRILKSIEVSKSKGAKYRLGPELEICGYGCADHFYESDTLLHCFQVLKVLLESPETEDIICDVGMPVMHHNVRYNCRVLFLNKKILLIRPKMLLANYGNNREFRWFSPWTKPRCVEDYFLPRMIQDVTGQVTVPFGDAVLSTMDTCLGSEMCAELWNPRSPHVDMGLDGIEIFTNSSASYHELRKADQRVNLVRSATTKSGGIYLFANQKGCDGDRLYYDGCAMIAINGDIVAQGTQFSLDDVEVLTAILDLEDVRSYRGERCHPHMARVRMILAYLFAQLYLWAQGKPGGLLVLGSANVDESLTGYFTKYDCSSADINPIGGVSKMDLKSFLLYCSEHFQLSALKSIVAAPPTAELEPLTDGQVSQTDEADMGMTYSELSVIGKLRKISKCGPYSMFCKLIHSWRESCSPSQVAVKVKHFFKMYATNRHKMTTVTPSYHAESYSPDDNRFDLRPFLYNTRWSWQFQCIDAEQNRMETQPLLSESRKRDSVDYGSRYESESSSRSESKETSRLFDSVHVQEHDEDLYIQQAAVFIEDAVQYRSINHKVDLGSLTLYRWYYSRIYPRFRPEPWEPPCGLTEAIEIICLCIFTLDVVVKSYLIGWEEFRTNKWLIGYVLVIAVSVVDCMVSFSMLCGTTIRLRRLIRPFFLLQNSSLMKKTLKCIKRTLPEIASVILLLALHLCLFTMIGMLIFPKSEDSSKNGEWDAYFKNLPKSLSSLLVLLTTANNPDVMVPAYSLNRGYTIFFILFSVCGTYILMNLLTAIIYNQFRGYLLMSVQASILRRRLGIRAAFKVLCCPGQSYDDHPDDHVKRVRVDTVLQVMRRVQMASYYRQAVIKAAQEFRDGFIDGDAFQRLFNELDKEHIKEHPPKPEYSSLLLQSIQNVCSHYYLTVTGNVVALANVICICTILVMDSEKTVTERNDFYMEVINWVFIIYYLIEMMLKLVAFGWRGYLSYRNNIFDGFFTILLLILQVTIFVMFRITGPKSMPSQHGDISLWEMVRLVNMLIVFRFLRIIPEIKLMALVASTLVDLVKNLRAFAGILVVVYYVYAVIGIWLFQGAITPPDLSVANSSSENGTSNFTMECGSYEQLQYWPNNFDDFASSLVLLYDVMVVNNWQVFMDAYTRYTTEWSKVYFVSWWFTSSVMWVNLFVALILENFTYKYDKSHALSVSDVERRSYETTVQVMFRDQIQEPTLEDVENHLQCLPHLHLPRWSLQSHSP</sequence>
<keyword evidence="10" id="KW-0813">Transport</keyword>
<keyword evidence="19" id="KW-0067">ATP-binding</keyword>
<comment type="subunit">
    <text evidence="6">Homohexamer.</text>
</comment>
<evidence type="ECO:0000256" key="31">
    <source>
        <dbReference type="ARBA" id="ARBA00051945"/>
    </source>
</evidence>
<dbReference type="GO" id="GO:0003952">
    <property type="term" value="F:NAD+ synthase (glutamine-hydrolyzing) activity"/>
    <property type="evidence" value="ECO:0007669"/>
    <property type="project" value="UniProtKB-EC"/>
</dbReference>
<dbReference type="GO" id="GO:0005524">
    <property type="term" value="F:ATP binding"/>
    <property type="evidence" value="ECO:0007669"/>
    <property type="project" value="UniProtKB-KW"/>
</dbReference>
<feature type="transmembrane region" description="Helical" evidence="35">
    <location>
        <begin position="981"/>
        <end position="1001"/>
    </location>
</feature>
<keyword evidence="26" id="KW-0458">Lysosome</keyword>
<dbReference type="SUPFAM" id="SSF81324">
    <property type="entry name" value="Voltage-gated potassium channels"/>
    <property type="match status" value="2"/>
</dbReference>
<evidence type="ECO:0000256" key="3">
    <source>
        <dbReference type="ARBA" id="ARBA00005188"/>
    </source>
</evidence>
<keyword evidence="18" id="KW-0106">Calcium</keyword>